<protein>
    <submittedName>
        <fullName evidence="2">Uncharacterized protein</fullName>
    </submittedName>
</protein>
<sequence>MLVDLPEFWMPNKRLNFVQAFYLSALSGALFYELTKKIALHHTTQWKKSECEAAKPVAAAAAKCPKCKPGCCSIGGLVAAELEFELGEAGESEPLPLLMLISWLWLEVFAVVTAATCDLEPNILSIVKREAAAAAAVAVLPAAEGRGGRSSSMIVTPDRDPSSEDGVCDGDVDSTIFKLCDDRPTFNGGVGGGDGLGVLTTVILNLEEAVDFDSRLPTSWPGELHNDDRILTIWGDMGEGVI</sequence>
<feature type="region of interest" description="Disordered" evidence="1">
    <location>
        <begin position="146"/>
        <end position="167"/>
    </location>
</feature>
<dbReference type="EMBL" id="JXJN01005946">
    <property type="status" value="NOT_ANNOTATED_CDS"/>
    <property type="molecule type" value="Genomic_DNA"/>
</dbReference>
<name>A0A1B0AYS5_9MUSC</name>
<evidence type="ECO:0000256" key="1">
    <source>
        <dbReference type="SAM" id="MobiDB-lite"/>
    </source>
</evidence>
<dbReference type="VEuPathDB" id="VectorBase:GPPI013280"/>
<reference evidence="2" key="2">
    <citation type="submission" date="2020-05" db="UniProtKB">
        <authorList>
            <consortium name="EnsemblMetazoa"/>
        </authorList>
    </citation>
    <scope>IDENTIFICATION</scope>
    <source>
        <strain evidence="2">IAEA</strain>
    </source>
</reference>
<accession>A0A1B0AYS5</accession>
<evidence type="ECO:0000313" key="3">
    <source>
        <dbReference type="Proteomes" id="UP000092460"/>
    </source>
</evidence>
<dbReference type="AlphaFoldDB" id="A0A1B0AYS5"/>
<organism evidence="2 3">
    <name type="scientific">Glossina palpalis gambiensis</name>
    <dbReference type="NCBI Taxonomy" id="67801"/>
    <lineage>
        <taxon>Eukaryota</taxon>
        <taxon>Metazoa</taxon>
        <taxon>Ecdysozoa</taxon>
        <taxon>Arthropoda</taxon>
        <taxon>Hexapoda</taxon>
        <taxon>Insecta</taxon>
        <taxon>Pterygota</taxon>
        <taxon>Neoptera</taxon>
        <taxon>Endopterygota</taxon>
        <taxon>Diptera</taxon>
        <taxon>Brachycera</taxon>
        <taxon>Muscomorpha</taxon>
        <taxon>Hippoboscoidea</taxon>
        <taxon>Glossinidae</taxon>
        <taxon>Glossina</taxon>
    </lineage>
</organism>
<keyword evidence="3" id="KW-1185">Reference proteome</keyword>
<evidence type="ECO:0000313" key="2">
    <source>
        <dbReference type="EnsemblMetazoa" id="GPPI013280-PA"/>
    </source>
</evidence>
<reference evidence="3" key="1">
    <citation type="submission" date="2015-01" db="EMBL/GenBank/DDBJ databases">
        <authorList>
            <person name="Aksoy S."/>
            <person name="Warren W."/>
            <person name="Wilson R.K."/>
        </authorList>
    </citation>
    <scope>NUCLEOTIDE SEQUENCE [LARGE SCALE GENOMIC DNA]</scope>
    <source>
        <strain evidence="3">IAEA</strain>
    </source>
</reference>
<dbReference type="Proteomes" id="UP000092460">
    <property type="component" value="Unassembled WGS sequence"/>
</dbReference>
<proteinExistence type="predicted"/>
<dbReference type="EnsemblMetazoa" id="GPPI013280-RA">
    <property type="protein sequence ID" value="GPPI013280-PA"/>
    <property type="gene ID" value="GPPI013280"/>
</dbReference>